<dbReference type="EMBL" id="MSPT01000019">
    <property type="protein sequence ID" value="ONK25973.1"/>
    <property type="molecule type" value="Genomic_DNA"/>
</dbReference>
<name>A0AB36JMC3_9STRE</name>
<protein>
    <submittedName>
        <fullName evidence="1">Type VII secretion protein</fullName>
    </submittedName>
</protein>
<dbReference type="Proteomes" id="UP000188946">
    <property type="component" value="Unassembled WGS sequence"/>
</dbReference>
<dbReference type="AlphaFoldDB" id="A0AB36JMC3"/>
<evidence type="ECO:0000313" key="2">
    <source>
        <dbReference type="EMBL" id="ONK26370.1"/>
    </source>
</evidence>
<gene>
    <name evidence="2" type="ORF">BVE84_09275</name>
    <name evidence="1" type="ORF">BVE86_08450</name>
</gene>
<organism evidence="1 3">
    <name type="scientific">Streptococcus azizii</name>
    <dbReference type="NCBI Taxonomy" id="1579424"/>
    <lineage>
        <taxon>Bacteria</taxon>
        <taxon>Bacillati</taxon>
        <taxon>Bacillota</taxon>
        <taxon>Bacilli</taxon>
        <taxon>Lactobacillales</taxon>
        <taxon>Streptococcaceae</taxon>
        <taxon>Streptococcus</taxon>
    </lineage>
</organism>
<dbReference type="RefSeq" id="WP_076996743.1">
    <property type="nucleotide sequence ID" value="NZ_MSPR01000023.1"/>
</dbReference>
<evidence type="ECO:0000313" key="4">
    <source>
        <dbReference type="Proteomes" id="UP000188946"/>
    </source>
</evidence>
<keyword evidence="4" id="KW-1185">Reference proteome</keyword>
<evidence type="ECO:0000313" key="1">
    <source>
        <dbReference type="EMBL" id="ONK25973.1"/>
    </source>
</evidence>
<comment type="caution">
    <text evidence="1">The sequence shown here is derived from an EMBL/GenBank/DDBJ whole genome shotgun (WGS) entry which is preliminary data.</text>
</comment>
<proteinExistence type="predicted"/>
<reference evidence="3 4" key="1">
    <citation type="submission" date="2016-12" db="EMBL/GenBank/DDBJ databases">
        <authorList>
            <person name="Gulvik C.A."/>
        </authorList>
    </citation>
    <scope>NUCLEOTIDE SEQUENCE [LARGE SCALE GENOMIC DNA]</scope>
    <source>
        <strain evidence="2 4">12-5202</strain>
        <strain evidence="1 3">12-5291</strain>
    </source>
</reference>
<dbReference type="EMBL" id="MSPR01000023">
    <property type="protein sequence ID" value="ONK26370.1"/>
    <property type="molecule type" value="Genomic_DNA"/>
</dbReference>
<sequence length="97" mass="10837">MDKVGISSASWQSVVTSARTKVASISDIQVTKIGKNTLNRMKAFETLQEQAKEILSDYKDFEMERTSQMITVGEKIVADDKAMAGQFDKNTANVRFQ</sequence>
<evidence type="ECO:0000313" key="3">
    <source>
        <dbReference type="Proteomes" id="UP000188600"/>
    </source>
</evidence>
<dbReference type="Proteomes" id="UP000188600">
    <property type="component" value="Unassembled WGS sequence"/>
</dbReference>
<accession>A0AB36JMC3</accession>